<gene>
    <name evidence="9" type="primary">DIP5_0</name>
    <name evidence="9" type="ORF">LOCC1_G002320</name>
</gene>
<dbReference type="GO" id="GO:0015171">
    <property type="term" value="F:amino acid transmembrane transporter activity"/>
    <property type="evidence" value="ECO:0007669"/>
    <property type="project" value="TreeGrafter"/>
</dbReference>
<evidence type="ECO:0000313" key="10">
    <source>
        <dbReference type="Proteomes" id="UP000443090"/>
    </source>
</evidence>
<evidence type="ECO:0000256" key="5">
    <source>
        <dbReference type="ARBA" id="ARBA00022989"/>
    </source>
</evidence>
<feature type="transmembrane region" description="Helical" evidence="7">
    <location>
        <begin position="271"/>
        <end position="295"/>
    </location>
</feature>
<feature type="transmembrane region" description="Helical" evidence="7">
    <location>
        <begin position="189"/>
        <end position="211"/>
    </location>
</feature>
<feature type="transmembrane region" description="Helical" evidence="7">
    <location>
        <begin position="307"/>
        <end position="328"/>
    </location>
</feature>
<feature type="transmembrane region" description="Helical" evidence="7">
    <location>
        <begin position="104"/>
        <end position="130"/>
    </location>
</feature>
<dbReference type="AlphaFoldDB" id="A0A8H8UKD3"/>
<feature type="transmembrane region" description="Helical" evidence="7">
    <location>
        <begin position="155"/>
        <end position="177"/>
    </location>
</feature>
<dbReference type="PANTHER" id="PTHR43341:SF9">
    <property type="entry name" value="DICARBOXYLIC AMINO ACID PERMEASE"/>
    <property type="match status" value="1"/>
</dbReference>
<proteinExistence type="predicted"/>
<dbReference type="InterPro" id="IPR050524">
    <property type="entry name" value="APC_YAT"/>
</dbReference>
<dbReference type="InterPro" id="IPR004840">
    <property type="entry name" value="Amino_acid_permease_CS"/>
</dbReference>
<feature type="transmembrane region" description="Helical" evidence="7">
    <location>
        <begin position="517"/>
        <end position="537"/>
    </location>
</feature>
<feature type="transmembrane region" description="Helical" evidence="7">
    <location>
        <begin position="74"/>
        <end position="92"/>
    </location>
</feature>
<evidence type="ECO:0000256" key="7">
    <source>
        <dbReference type="SAM" id="Phobius"/>
    </source>
</evidence>
<feature type="transmembrane region" description="Helical" evidence="7">
    <location>
        <begin position="471"/>
        <end position="497"/>
    </location>
</feature>
<dbReference type="EMBL" id="QGMI01000035">
    <property type="protein sequence ID" value="TVY48736.1"/>
    <property type="molecule type" value="Genomic_DNA"/>
</dbReference>
<comment type="subcellular location">
    <subcellularLocation>
        <location evidence="1">Membrane</location>
        <topology evidence="1">Multi-pass membrane protein</topology>
    </subcellularLocation>
</comment>
<dbReference type="Pfam" id="PF00324">
    <property type="entry name" value="AA_permease"/>
    <property type="match status" value="2"/>
</dbReference>
<evidence type="ECO:0000256" key="4">
    <source>
        <dbReference type="ARBA" id="ARBA00022970"/>
    </source>
</evidence>
<organism evidence="9 10">
    <name type="scientific">Lachnellula occidentalis</name>
    <dbReference type="NCBI Taxonomy" id="215460"/>
    <lineage>
        <taxon>Eukaryota</taxon>
        <taxon>Fungi</taxon>
        <taxon>Dikarya</taxon>
        <taxon>Ascomycota</taxon>
        <taxon>Pezizomycotina</taxon>
        <taxon>Leotiomycetes</taxon>
        <taxon>Helotiales</taxon>
        <taxon>Lachnaceae</taxon>
        <taxon>Lachnellula</taxon>
    </lineage>
</organism>
<comment type="caution">
    <text evidence="9">The sequence shown here is derived from an EMBL/GenBank/DDBJ whole genome shotgun (WGS) entry which is preliminary data.</text>
</comment>
<feature type="domain" description="Amino acid permease/ SLC12A" evidence="8">
    <location>
        <begin position="74"/>
        <end position="414"/>
    </location>
</feature>
<evidence type="ECO:0000313" key="9">
    <source>
        <dbReference type="EMBL" id="TVY48736.1"/>
    </source>
</evidence>
<evidence type="ECO:0000259" key="8">
    <source>
        <dbReference type="Pfam" id="PF00324"/>
    </source>
</evidence>
<evidence type="ECO:0000256" key="3">
    <source>
        <dbReference type="ARBA" id="ARBA00022692"/>
    </source>
</evidence>
<dbReference type="FunFam" id="1.20.1740.10:FF:000001">
    <property type="entry name" value="Amino acid permease"/>
    <property type="match status" value="1"/>
</dbReference>
<keyword evidence="5 7" id="KW-1133">Transmembrane helix</keyword>
<accession>A0A8H8UKD3</accession>
<sequence length="591" mass="64987">MSQKPLPYPDGLEMAHSPGLEVYDIYGGMEVNPYGHASDKYLVSDTGSEKGPTENVYEEDMRSRLHRDLKTRQISMIALGGALGTGLLINTGPSLAASGPASMLIGYAMVGVLCYAVMAAMGEMAAWLPIPSGFTGFAHRFVDPALGFALGWNYWFKYIITTPNNLIASVLVIKFWFEKAHYDGPGANSAIYVSIFLIAIVAINYFGVGIFGEFEFWLSSTKVLIMIGLVIFTFVLAVGGGPDHTAKGFKYWKDPGAFAPYKATGAGGRFLGFWSVMSSGVFSFLGAELVGVTVGEAQNPRKAIPRAVKLTFFRIVFFYIILIFFLGMNVPYNSKELLSANNQSVNTVSAGASPFVVAATTAGIDTLPDLINVCLLIFTFSAANSDLYIATRSLYSLAVEGNAPRIFAQTNDRGQRLLPHSLHVHRRRTFATFQYFVSLVTVFGILTWISILTTHIYFVRARHAQDIPDTALAYVSPFGTTGSMCALVFASLITFFNGWADFVHNPKTGTTFDWRNFIVNYIPVPVYLGMIVGYKLVMTSKRWGAEEADLWTGKARIDAEEAEFLEKEARRNGGVETKARRIYRATLGNFF</sequence>
<feature type="domain" description="Amino acid permease/ SLC12A" evidence="8">
    <location>
        <begin position="432"/>
        <end position="538"/>
    </location>
</feature>
<dbReference type="Gene3D" id="1.20.1740.10">
    <property type="entry name" value="Amino acid/polyamine transporter I"/>
    <property type="match status" value="1"/>
</dbReference>
<feature type="transmembrane region" description="Helical" evidence="7">
    <location>
        <begin position="223"/>
        <end position="242"/>
    </location>
</feature>
<dbReference type="InterPro" id="IPR004841">
    <property type="entry name" value="AA-permease/SLC12A_dom"/>
</dbReference>
<dbReference type="PROSITE" id="PS00218">
    <property type="entry name" value="AMINO_ACID_PERMEASE_1"/>
    <property type="match status" value="1"/>
</dbReference>
<keyword evidence="10" id="KW-1185">Reference proteome</keyword>
<name>A0A8H8UKD3_9HELO</name>
<dbReference type="GO" id="GO:0016020">
    <property type="term" value="C:membrane"/>
    <property type="evidence" value="ECO:0007669"/>
    <property type="project" value="UniProtKB-SubCell"/>
</dbReference>
<evidence type="ECO:0000256" key="1">
    <source>
        <dbReference type="ARBA" id="ARBA00004141"/>
    </source>
</evidence>
<keyword evidence="2" id="KW-0813">Transport</keyword>
<evidence type="ECO:0000256" key="6">
    <source>
        <dbReference type="ARBA" id="ARBA00023136"/>
    </source>
</evidence>
<reference evidence="9 10" key="1">
    <citation type="submission" date="2018-05" db="EMBL/GenBank/DDBJ databases">
        <title>Genome sequencing and assembly of the regulated plant pathogen Lachnellula willkommii and related sister species for the development of diagnostic species identification markers.</title>
        <authorList>
            <person name="Giroux E."/>
            <person name="Bilodeau G."/>
        </authorList>
    </citation>
    <scope>NUCLEOTIDE SEQUENCE [LARGE SCALE GENOMIC DNA]</scope>
    <source>
        <strain evidence="9 10">CBS 160.35</strain>
    </source>
</reference>
<dbReference type="OrthoDB" id="3900342at2759"/>
<dbReference type="Proteomes" id="UP000443090">
    <property type="component" value="Unassembled WGS sequence"/>
</dbReference>
<dbReference type="PANTHER" id="PTHR43341">
    <property type="entry name" value="AMINO ACID PERMEASE"/>
    <property type="match status" value="1"/>
</dbReference>
<keyword evidence="4" id="KW-0029">Amino-acid transport</keyword>
<dbReference type="PIRSF" id="PIRSF006060">
    <property type="entry name" value="AA_transporter"/>
    <property type="match status" value="1"/>
</dbReference>
<feature type="transmembrane region" description="Helical" evidence="7">
    <location>
        <begin position="435"/>
        <end position="459"/>
    </location>
</feature>
<keyword evidence="3 7" id="KW-0812">Transmembrane</keyword>
<keyword evidence="6 7" id="KW-0472">Membrane</keyword>
<evidence type="ECO:0000256" key="2">
    <source>
        <dbReference type="ARBA" id="ARBA00022448"/>
    </source>
</evidence>
<protein>
    <submittedName>
        <fullName evidence="9">Dicarboxylic amino acid permease</fullName>
    </submittedName>
</protein>